<keyword evidence="1" id="KW-0433">Leucine-rich repeat</keyword>
<reference evidence="4 5" key="1">
    <citation type="submission" date="2019-01" db="EMBL/GenBank/DDBJ databases">
        <title>Sequencing of cultivated peanut Arachis hypogaea provides insights into genome evolution and oil improvement.</title>
        <authorList>
            <person name="Chen X."/>
        </authorList>
    </citation>
    <scope>NUCLEOTIDE SEQUENCE [LARGE SCALE GENOMIC DNA]</scope>
    <source>
        <strain evidence="5">cv. Fuhuasheng</strain>
        <tissue evidence="4">Leaves</tissue>
    </source>
</reference>
<keyword evidence="5" id="KW-1185">Reference proteome</keyword>
<comment type="caution">
    <text evidence="4">The sequence shown here is derived from an EMBL/GenBank/DDBJ whole genome shotgun (WGS) entry which is preliminary data.</text>
</comment>
<dbReference type="InterPro" id="IPR044974">
    <property type="entry name" value="Disease_R_plants"/>
</dbReference>
<evidence type="ECO:0000259" key="3">
    <source>
        <dbReference type="Pfam" id="PF20160"/>
    </source>
</evidence>
<dbReference type="AlphaFoldDB" id="A0A445BUY2"/>
<dbReference type="Gene3D" id="3.80.10.10">
    <property type="entry name" value="Ribonuclease Inhibitor"/>
    <property type="match status" value="2"/>
</dbReference>
<accession>A0A445BUY2</accession>
<feature type="domain" description="C-JID" evidence="3">
    <location>
        <begin position="462"/>
        <end position="608"/>
    </location>
</feature>
<gene>
    <name evidence="4" type="ORF">Ahy_A08g039004</name>
</gene>
<dbReference type="Pfam" id="PF07725">
    <property type="entry name" value="LRR_3"/>
    <property type="match status" value="1"/>
</dbReference>
<dbReference type="PANTHER" id="PTHR11017">
    <property type="entry name" value="LEUCINE-RICH REPEAT-CONTAINING PROTEIN"/>
    <property type="match status" value="1"/>
</dbReference>
<organism evidence="4 5">
    <name type="scientific">Arachis hypogaea</name>
    <name type="common">Peanut</name>
    <dbReference type="NCBI Taxonomy" id="3818"/>
    <lineage>
        <taxon>Eukaryota</taxon>
        <taxon>Viridiplantae</taxon>
        <taxon>Streptophyta</taxon>
        <taxon>Embryophyta</taxon>
        <taxon>Tracheophyta</taxon>
        <taxon>Spermatophyta</taxon>
        <taxon>Magnoliopsida</taxon>
        <taxon>eudicotyledons</taxon>
        <taxon>Gunneridae</taxon>
        <taxon>Pentapetalae</taxon>
        <taxon>rosids</taxon>
        <taxon>fabids</taxon>
        <taxon>Fabales</taxon>
        <taxon>Fabaceae</taxon>
        <taxon>Papilionoideae</taxon>
        <taxon>50 kb inversion clade</taxon>
        <taxon>dalbergioids sensu lato</taxon>
        <taxon>Dalbergieae</taxon>
        <taxon>Pterocarpus clade</taxon>
        <taxon>Arachis</taxon>
    </lineage>
</organism>
<dbReference type="InterPro" id="IPR045344">
    <property type="entry name" value="C-JID"/>
</dbReference>
<sequence>MSIGNGFAKTQHLKAGTFNDSSGTYQFTTVRLCNSILLLLLHALSYTQMEGLSLSFFVLLLLACPCPLLDLPYFHHRRTDAVRDMAKYCHAGHTNGYMTWLKGTETIESITLDMSKIDMLSLHPQIFARMYKLKFLNVHSWDGEHRLCAPHGIESLSDELRFFQWEDYPSKSLPLSFCAENLVEIIMPSSQLEKLWEGVQNLVNLKLVDLNYSSHLVELPDFSKAPNLEEVNVSNCKSLQQVPQSVLSSQKLGYLFLNDCNELRSFQHNIHHQSLKTLSFHSCIGLREFSLTQLNHGTDKLVLSAPLERLKLDYCSNLSLLPDNISMLSSLKDLSMCHSSVRSLPESIKHLSRLKYLNLSNCEKLQSIPELPLSILVLIAVNCTSLHTVFMAEPIKEENFGYKTFAFTNCVKLEKATIQAIMANAYVRIQQAANAWLPTAQRNEYYYANFDNNYELRVHVCLPGSQVPGWFSYRTTETCMTVELVLLASSISMFRGFIFCAVLPPREEKGLGSESLKCSYFIETSDGPSVRDQSSWVIYDRAVDKESDNVYMWYDRQCCIDMMRRTKQDKVSDEDNVHKYKVLFDFHYSLNSTGIKECGVHPIYVSDTKSKRRPEITQVDENQGDLELEEPLSSTNRNFKMEYFSSRELSATQLSSKDDQEQNGKITPFQFMYRRRVKKKIKE</sequence>
<evidence type="ECO:0000313" key="4">
    <source>
        <dbReference type="EMBL" id="RYR42535.1"/>
    </source>
</evidence>
<evidence type="ECO:0000256" key="2">
    <source>
        <dbReference type="ARBA" id="ARBA00022737"/>
    </source>
</evidence>
<dbReference type="Pfam" id="PF20160">
    <property type="entry name" value="C-JID"/>
    <property type="match status" value="1"/>
</dbReference>
<evidence type="ECO:0000313" key="5">
    <source>
        <dbReference type="Proteomes" id="UP000289738"/>
    </source>
</evidence>
<protein>
    <recommendedName>
        <fullName evidence="3">C-JID domain-containing protein</fullName>
    </recommendedName>
</protein>
<evidence type="ECO:0000256" key="1">
    <source>
        <dbReference type="ARBA" id="ARBA00022614"/>
    </source>
</evidence>
<name>A0A445BUY2_ARAHY</name>
<dbReference type="PANTHER" id="PTHR11017:SF479">
    <property type="entry name" value="DISEASE RESISTANCE PROTEIN (TIR-NBS-LRR CLASS) FAMILY"/>
    <property type="match status" value="1"/>
</dbReference>
<proteinExistence type="predicted"/>
<dbReference type="EMBL" id="SDMP01000008">
    <property type="protein sequence ID" value="RYR42535.1"/>
    <property type="molecule type" value="Genomic_DNA"/>
</dbReference>
<dbReference type="InterPro" id="IPR011713">
    <property type="entry name" value="Leu-rich_rpt_3"/>
</dbReference>
<dbReference type="SUPFAM" id="SSF52058">
    <property type="entry name" value="L domain-like"/>
    <property type="match status" value="1"/>
</dbReference>
<dbReference type="Proteomes" id="UP000289738">
    <property type="component" value="Chromosome A08"/>
</dbReference>
<keyword evidence="2" id="KW-0677">Repeat</keyword>
<dbReference type="InterPro" id="IPR032675">
    <property type="entry name" value="LRR_dom_sf"/>
</dbReference>
<dbReference type="GO" id="GO:0006952">
    <property type="term" value="P:defense response"/>
    <property type="evidence" value="ECO:0007669"/>
    <property type="project" value="InterPro"/>
</dbReference>